<dbReference type="Pfam" id="PF19054">
    <property type="entry name" value="DUF5753"/>
    <property type="match status" value="1"/>
</dbReference>
<dbReference type="SUPFAM" id="SSF47413">
    <property type="entry name" value="lambda repressor-like DNA-binding domains"/>
    <property type="match status" value="1"/>
</dbReference>
<proteinExistence type="predicted"/>
<dbReference type="Pfam" id="PF13560">
    <property type="entry name" value="HTH_31"/>
    <property type="match status" value="1"/>
</dbReference>
<evidence type="ECO:0000313" key="2">
    <source>
        <dbReference type="EMBL" id="MBM2618999.1"/>
    </source>
</evidence>
<evidence type="ECO:0000313" key="3">
    <source>
        <dbReference type="Proteomes" id="UP000632138"/>
    </source>
</evidence>
<gene>
    <name evidence="2" type="ORF">JIG36_25920</name>
</gene>
<keyword evidence="3" id="KW-1185">Reference proteome</keyword>
<dbReference type="PROSITE" id="PS50943">
    <property type="entry name" value="HTH_CROC1"/>
    <property type="match status" value="1"/>
</dbReference>
<evidence type="ECO:0000259" key="1">
    <source>
        <dbReference type="PROSITE" id="PS50943"/>
    </source>
</evidence>
<dbReference type="RefSeq" id="WP_203379017.1">
    <property type="nucleotide sequence ID" value="NZ_JAENHP010000009.1"/>
</dbReference>
<organism evidence="2 3">
    <name type="scientific">Paractinoplanes ovalisporus</name>
    <dbReference type="NCBI Taxonomy" id="2810368"/>
    <lineage>
        <taxon>Bacteria</taxon>
        <taxon>Bacillati</taxon>
        <taxon>Actinomycetota</taxon>
        <taxon>Actinomycetes</taxon>
        <taxon>Micromonosporales</taxon>
        <taxon>Micromonosporaceae</taxon>
        <taxon>Paractinoplanes</taxon>
    </lineage>
</organism>
<dbReference type="SMART" id="SM00530">
    <property type="entry name" value="HTH_XRE"/>
    <property type="match status" value="1"/>
</dbReference>
<feature type="domain" description="HTH cro/C1-type" evidence="1">
    <location>
        <begin position="20"/>
        <end position="71"/>
    </location>
</feature>
<dbReference type="Proteomes" id="UP000632138">
    <property type="component" value="Unassembled WGS sequence"/>
</dbReference>
<dbReference type="Gene3D" id="1.10.260.40">
    <property type="entry name" value="lambda repressor-like DNA-binding domains"/>
    <property type="match status" value="1"/>
</dbReference>
<dbReference type="InterPro" id="IPR043917">
    <property type="entry name" value="DUF5753"/>
</dbReference>
<dbReference type="CDD" id="cd00093">
    <property type="entry name" value="HTH_XRE"/>
    <property type="match status" value="1"/>
</dbReference>
<name>A0ABS2AGP8_9ACTN</name>
<dbReference type="InterPro" id="IPR001387">
    <property type="entry name" value="Cro/C1-type_HTH"/>
</dbReference>
<sequence length="285" mass="31875">MRTRKTPTVRRRRLAADLFALRIDAGLTREQVNERTGISEGALFKMERGKTRPQPRTLRALLDLYGIIDQARRDEMEAILRRSDEVGWIQPFEGNLVDSYATLISFESEAERQSVFELTFIPGLLQTPEYARTIITTLMPDADQEAIDRRVEVRMRRQESKSAVWAILDEGVIRRNVGGCKVMQGQLEHLLTAAGHPSVTLQIMPYASGAHLGMPGSFLILEFAEPDPAIVYTEHTGGGLFLEHDAAIARYRDNFQRLAAQASSPADTIRLIQDAASAARKGAQE</sequence>
<dbReference type="InterPro" id="IPR010982">
    <property type="entry name" value="Lambda_DNA-bd_dom_sf"/>
</dbReference>
<comment type="caution">
    <text evidence="2">The sequence shown here is derived from an EMBL/GenBank/DDBJ whole genome shotgun (WGS) entry which is preliminary data.</text>
</comment>
<reference evidence="2 3" key="1">
    <citation type="submission" date="2021-01" db="EMBL/GenBank/DDBJ databases">
        <title>Actinoplanes sp. nov. LDG1-06 isolated from lichen.</title>
        <authorList>
            <person name="Saeng-In P."/>
            <person name="Phongsopitanun W."/>
            <person name="Kanchanasin P."/>
            <person name="Yuki M."/>
            <person name="Kudo T."/>
            <person name="Ohkuma M."/>
            <person name="Tanasupawat S."/>
        </authorList>
    </citation>
    <scope>NUCLEOTIDE SEQUENCE [LARGE SCALE GENOMIC DNA]</scope>
    <source>
        <strain evidence="2 3">LDG1-06</strain>
    </source>
</reference>
<protein>
    <submittedName>
        <fullName evidence="2">Helix-turn-helix transcriptional regulator</fullName>
    </submittedName>
</protein>
<dbReference type="EMBL" id="JAENHP010000009">
    <property type="protein sequence ID" value="MBM2618999.1"/>
    <property type="molecule type" value="Genomic_DNA"/>
</dbReference>
<accession>A0ABS2AGP8</accession>